<dbReference type="AlphaFoldDB" id="A0ABD1CKD9"/>
<organism evidence="2 3">
    <name type="scientific">Culex pipiens pipiens</name>
    <name type="common">Northern house mosquito</name>
    <dbReference type="NCBI Taxonomy" id="38569"/>
    <lineage>
        <taxon>Eukaryota</taxon>
        <taxon>Metazoa</taxon>
        <taxon>Ecdysozoa</taxon>
        <taxon>Arthropoda</taxon>
        <taxon>Hexapoda</taxon>
        <taxon>Insecta</taxon>
        <taxon>Pterygota</taxon>
        <taxon>Neoptera</taxon>
        <taxon>Endopterygota</taxon>
        <taxon>Diptera</taxon>
        <taxon>Nematocera</taxon>
        <taxon>Culicoidea</taxon>
        <taxon>Culicidae</taxon>
        <taxon>Culicinae</taxon>
        <taxon>Culicini</taxon>
        <taxon>Culex</taxon>
        <taxon>Culex</taxon>
    </lineage>
</organism>
<dbReference type="PANTHER" id="PTHR43977">
    <property type="entry name" value="STRUCTURAL MAINTENANCE OF CHROMOSOMES PROTEIN 3"/>
    <property type="match status" value="1"/>
</dbReference>
<reference evidence="2 3" key="1">
    <citation type="submission" date="2024-05" db="EMBL/GenBank/DDBJ databases">
        <title>Culex pipiens pipiens assembly and annotation.</title>
        <authorList>
            <person name="Alout H."/>
            <person name="Durand T."/>
        </authorList>
    </citation>
    <scope>NUCLEOTIDE SEQUENCE [LARGE SCALE GENOMIC DNA]</scope>
    <source>
        <strain evidence="2">HA-2024</strain>
        <tissue evidence="2">Whole body</tissue>
    </source>
</reference>
<dbReference type="SUPFAM" id="SSF75553">
    <property type="entry name" value="Smc hinge domain"/>
    <property type="match status" value="1"/>
</dbReference>
<sequence length="150" mass="16975">MAGKPILNGRDSVRKVLESFLQRGGQFAEIARSYYGPVIENFNCDKSIYTAVEVTAGNRLFHHIVESDRVGTQILKEMNKQKLPGEVTFMPLNRLQVRIHDYPEDPDSIPMISKLKRPGLIKGKSDWRIFQHIAFEVGNAEETVGVFTAD</sequence>
<feature type="domain" description="SMC hinge" evidence="1">
    <location>
        <begin position="32"/>
        <end position="144"/>
    </location>
</feature>
<dbReference type="InterPro" id="IPR010935">
    <property type="entry name" value="SMC_hinge"/>
</dbReference>
<dbReference type="Gene3D" id="1.20.1060.20">
    <property type="match status" value="1"/>
</dbReference>
<gene>
    <name evidence="2" type="ORF">pipiens_016643</name>
</gene>
<name>A0ABD1CKD9_CULPP</name>
<dbReference type="Proteomes" id="UP001562425">
    <property type="component" value="Unassembled WGS sequence"/>
</dbReference>
<dbReference type="EMBL" id="JBEHCU010011340">
    <property type="protein sequence ID" value="KAL1376863.1"/>
    <property type="molecule type" value="Genomic_DNA"/>
</dbReference>
<evidence type="ECO:0000313" key="2">
    <source>
        <dbReference type="EMBL" id="KAL1376863.1"/>
    </source>
</evidence>
<proteinExistence type="predicted"/>
<dbReference type="SMART" id="SM00968">
    <property type="entry name" value="SMC_hinge"/>
    <property type="match status" value="1"/>
</dbReference>
<dbReference type="Pfam" id="PF06470">
    <property type="entry name" value="SMC_hinge"/>
    <property type="match status" value="1"/>
</dbReference>
<protein>
    <recommendedName>
        <fullName evidence="1">SMC hinge domain-containing protein</fullName>
    </recommendedName>
</protein>
<keyword evidence="3" id="KW-1185">Reference proteome</keyword>
<evidence type="ECO:0000259" key="1">
    <source>
        <dbReference type="SMART" id="SM00968"/>
    </source>
</evidence>
<dbReference type="FunFam" id="1.20.1060.20:FF:000002">
    <property type="entry name" value="Structural maintenance of chromosomes 3"/>
    <property type="match status" value="1"/>
</dbReference>
<accession>A0ABD1CKD9</accession>
<comment type="caution">
    <text evidence="2">The sequence shown here is derived from an EMBL/GenBank/DDBJ whole genome shotgun (WGS) entry which is preliminary data.</text>
</comment>
<evidence type="ECO:0000313" key="3">
    <source>
        <dbReference type="Proteomes" id="UP001562425"/>
    </source>
</evidence>
<dbReference type="InterPro" id="IPR036277">
    <property type="entry name" value="SMC_hinge_sf"/>
</dbReference>